<sequence>MARPPKPELPLRDGVAASVLACPSGPWATVLDFLSERLPLVAREDWAQRLSSGAVLNAQGLALALDAPYRGGTRLYYWRWREQEPEVPFEAHILYRDEHLLVADKPHFLPVTPKGRYVQQTLLTRLRRATGLAELSPLHRLDRETAGLVLFAVHAQARDAYQALFRERRVHKVYEAIAPWRPELSEPRCLAHRLQQHPEHFMQMQVLDGEPNAWTQLRLIERLPDAHGQAWARYGLRPSTGLKHQLRAQMCAVGAPLLGDRIYPTLLPHEEQPDFSAPLQLLARELALQDPLSGVCHRWRSERMLNGLDMPNFNPANQGVLPP</sequence>
<feature type="domain" description="Pseudouridine synthase RsuA/RluA-like" evidence="1">
    <location>
        <begin position="99"/>
        <end position="250"/>
    </location>
</feature>
<comment type="caution">
    <text evidence="2">The sequence shown here is derived from an EMBL/GenBank/DDBJ whole genome shotgun (WGS) entry which is preliminary data.</text>
</comment>
<dbReference type="Proteomes" id="UP001606099">
    <property type="component" value="Unassembled WGS sequence"/>
</dbReference>
<name>A0ABW7FUJ5_9BURK</name>
<dbReference type="InterPro" id="IPR050188">
    <property type="entry name" value="RluA_PseudoU_synthase"/>
</dbReference>
<dbReference type="InterPro" id="IPR006224">
    <property type="entry name" value="PsdUridine_synth_RluA-like_CS"/>
</dbReference>
<dbReference type="EMBL" id="JBIGHZ010000002">
    <property type="protein sequence ID" value="MFG6447983.1"/>
    <property type="molecule type" value="Genomic_DNA"/>
</dbReference>
<dbReference type="PANTHER" id="PTHR21600">
    <property type="entry name" value="MITOCHONDRIAL RNA PSEUDOURIDINE SYNTHASE"/>
    <property type="match status" value="1"/>
</dbReference>
<dbReference type="SUPFAM" id="SSF55120">
    <property type="entry name" value="Pseudouridine synthase"/>
    <property type="match status" value="1"/>
</dbReference>
<keyword evidence="3" id="KW-1185">Reference proteome</keyword>
<evidence type="ECO:0000313" key="3">
    <source>
        <dbReference type="Proteomes" id="UP001606099"/>
    </source>
</evidence>
<evidence type="ECO:0000313" key="2">
    <source>
        <dbReference type="EMBL" id="MFG6447983.1"/>
    </source>
</evidence>
<dbReference type="PANTHER" id="PTHR21600:SF84">
    <property type="entry name" value="PSEUDOURIDINE SYNTHASE RSUA_RLUA-LIKE DOMAIN-CONTAINING PROTEIN"/>
    <property type="match status" value="1"/>
</dbReference>
<dbReference type="InterPro" id="IPR006145">
    <property type="entry name" value="PsdUridine_synth_RsuA/RluA"/>
</dbReference>
<dbReference type="InterPro" id="IPR020103">
    <property type="entry name" value="PsdUridine_synth_cat_dom_sf"/>
</dbReference>
<dbReference type="PROSITE" id="PS01129">
    <property type="entry name" value="PSI_RLU"/>
    <property type="match status" value="1"/>
</dbReference>
<dbReference type="Pfam" id="PF00849">
    <property type="entry name" value="PseudoU_synth_2"/>
    <property type="match status" value="1"/>
</dbReference>
<organism evidence="2 3">
    <name type="scientific">Roseateles rivi</name>
    <dbReference type="NCBI Taxonomy" id="3299028"/>
    <lineage>
        <taxon>Bacteria</taxon>
        <taxon>Pseudomonadati</taxon>
        <taxon>Pseudomonadota</taxon>
        <taxon>Betaproteobacteria</taxon>
        <taxon>Burkholderiales</taxon>
        <taxon>Sphaerotilaceae</taxon>
        <taxon>Roseateles</taxon>
    </lineage>
</organism>
<protein>
    <submittedName>
        <fullName evidence="2">Pseudouridine synthase</fullName>
    </submittedName>
</protein>
<dbReference type="RefSeq" id="WP_394459844.1">
    <property type="nucleotide sequence ID" value="NZ_JBIGHZ010000002.1"/>
</dbReference>
<accession>A0ABW7FUJ5</accession>
<proteinExistence type="predicted"/>
<evidence type="ECO:0000259" key="1">
    <source>
        <dbReference type="Pfam" id="PF00849"/>
    </source>
</evidence>
<reference evidence="2 3" key="1">
    <citation type="submission" date="2024-08" db="EMBL/GenBank/DDBJ databases">
        <authorList>
            <person name="Lu H."/>
        </authorList>
    </citation>
    <scope>NUCLEOTIDE SEQUENCE [LARGE SCALE GENOMIC DNA]</scope>
    <source>
        <strain evidence="2 3">BYS180W</strain>
    </source>
</reference>
<dbReference type="Gene3D" id="3.30.2350.10">
    <property type="entry name" value="Pseudouridine synthase"/>
    <property type="match status" value="1"/>
</dbReference>
<gene>
    <name evidence="2" type="ORF">ACG0Z6_06940</name>
</gene>